<organism evidence="3 4">
    <name type="scientific">Nocardioides deserti</name>
    <dbReference type="NCBI Taxonomy" id="1588644"/>
    <lineage>
        <taxon>Bacteria</taxon>
        <taxon>Bacillati</taxon>
        <taxon>Actinomycetota</taxon>
        <taxon>Actinomycetes</taxon>
        <taxon>Propionibacteriales</taxon>
        <taxon>Nocardioidaceae</taxon>
        <taxon>Nocardioides</taxon>
    </lineage>
</organism>
<evidence type="ECO:0000313" key="3">
    <source>
        <dbReference type="EMBL" id="MBC2959272.1"/>
    </source>
</evidence>
<feature type="domain" description="WCX" evidence="2">
    <location>
        <begin position="247"/>
        <end position="322"/>
    </location>
</feature>
<feature type="domain" description="WYL" evidence="1">
    <location>
        <begin position="148"/>
        <end position="211"/>
    </location>
</feature>
<dbReference type="InterPro" id="IPR026881">
    <property type="entry name" value="WYL_dom"/>
</dbReference>
<sequence>MSGSTGKKTERLLNLLIMLLVQRRFVPKERIRSILYAGASDEAFEKMFERDKDELRSLGVPIEVGQIDAYFDDEPGYRIRPDEFALPAIDLEADEASVIALATKVWEHARLADATTEAVRKLVALGVPVDVSALDIVEPRLTADEPSFDVFLEATTERTPVEFDYLRSGGTAPARRHLQPWGVVRYSGRWYVVGLDTDRGAERVFRLSRVQGEATKVGEPGSYDVPPGTDVREVARRLAPPPTSDRTVVLVRAGAGYALRRNADETQVGVPGPDERTAWDRLVLTRGIPGAADEILAHGADVVVEEPAWLREQVVQRLSAALDLRLDPSLDPSLDPTLDPTAGQAS</sequence>
<accession>A0ABR6U4A8</accession>
<gene>
    <name evidence="3" type="ORF">H7344_03040</name>
</gene>
<dbReference type="InterPro" id="IPR051534">
    <property type="entry name" value="CBASS_pafABC_assoc_protein"/>
</dbReference>
<evidence type="ECO:0000313" key="4">
    <source>
        <dbReference type="Proteomes" id="UP000604001"/>
    </source>
</evidence>
<evidence type="ECO:0000259" key="2">
    <source>
        <dbReference type="Pfam" id="PF25583"/>
    </source>
</evidence>
<protein>
    <submittedName>
        <fullName evidence="3">WYL domain-containing protein</fullName>
    </submittedName>
</protein>
<dbReference type="PROSITE" id="PS52050">
    <property type="entry name" value="WYL"/>
    <property type="match status" value="1"/>
</dbReference>
<dbReference type="Proteomes" id="UP000604001">
    <property type="component" value="Unassembled WGS sequence"/>
</dbReference>
<reference evidence="3 4" key="1">
    <citation type="submission" date="2020-08" db="EMBL/GenBank/DDBJ databases">
        <title>novel species in genus Nocardioides.</title>
        <authorList>
            <person name="Zhang G."/>
        </authorList>
    </citation>
    <scope>NUCLEOTIDE SEQUENCE [LARGE SCALE GENOMIC DNA]</scope>
    <source>
        <strain evidence="3 4">SC8A-24</strain>
    </source>
</reference>
<dbReference type="PANTHER" id="PTHR34580:SF3">
    <property type="entry name" value="PROTEIN PAFB"/>
    <property type="match status" value="1"/>
</dbReference>
<name>A0ABR6U4A8_9ACTN</name>
<comment type="caution">
    <text evidence="3">The sequence shown here is derived from an EMBL/GenBank/DDBJ whole genome shotgun (WGS) entry which is preliminary data.</text>
</comment>
<dbReference type="EMBL" id="JACMYC010000001">
    <property type="protein sequence ID" value="MBC2959272.1"/>
    <property type="molecule type" value="Genomic_DNA"/>
</dbReference>
<dbReference type="RefSeq" id="WP_186344507.1">
    <property type="nucleotide sequence ID" value="NZ_BMMR01000001.1"/>
</dbReference>
<dbReference type="PANTHER" id="PTHR34580">
    <property type="match status" value="1"/>
</dbReference>
<proteinExistence type="predicted"/>
<evidence type="ECO:0000259" key="1">
    <source>
        <dbReference type="Pfam" id="PF13280"/>
    </source>
</evidence>
<keyword evidence="4" id="KW-1185">Reference proteome</keyword>
<dbReference type="Pfam" id="PF25583">
    <property type="entry name" value="WCX"/>
    <property type="match status" value="1"/>
</dbReference>
<dbReference type="Pfam" id="PF13280">
    <property type="entry name" value="WYL"/>
    <property type="match status" value="1"/>
</dbReference>
<dbReference type="InterPro" id="IPR057727">
    <property type="entry name" value="WCX_dom"/>
</dbReference>